<evidence type="ECO:0000256" key="6">
    <source>
        <dbReference type="SAM" id="SignalP"/>
    </source>
</evidence>
<dbReference type="PANTHER" id="PTHR34218:SF3">
    <property type="entry name" value="ACYL-HOMOSERINE LACTONE ACYLASE PVDQ"/>
    <property type="match status" value="1"/>
</dbReference>
<evidence type="ECO:0000313" key="8">
    <source>
        <dbReference type="Proteomes" id="UP001596496"/>
    </source>
</evidence>
<dbReference type="Gene3D" id="1.10.1400.10">
    <property type="match status" value="1"/>
</dbReference>
<evidence type="ECO:0000256" key="4">
    <source>
        <dbReference type="ARBA" id="ARBA00023145"/>
    </source>
</evidence>
<dbReference type="InterPro" id="IPR023343">
    <property type="entry name" value="Penicillin_amidase_dom1"/>
</dbReference>
<feature type="region of interest" description="Disordered" evidence="5">
    <location>
        <begin position="204"/>
        <end position="229"/>
    </location>
</feature>
<organism evidence="7 8">
    <name type="scientific">Sphaerisporangium rhizosphaerae</name>
    <dbReference type="NCBI Taxonomy" id="2269375"/>
    <lineage>
        <taxon>Bacteria</taxon>
        <taxon>Bacillati</taxon>
        <taxon>Actinomycetota</taxon>
        <taxon>Actinomycetes</taxon>
        <taxon>Streptosporangiales</taxon>
        <taxon>Streptosporangiaceae</taxon>
        <taxon>Sphaerisporangium</taxon>
    </lineage>
</organism>
<keyword evidence="3" id="KW-0378">Hydrolase</keyword>
<dbReference type="SUPFAM" id="SSF56235">
    <property type="entry name" value="N-terminal nucleophile aminohydrolases (Ntn hydrolases)"/>
    <property type="match status" value="1"/>
</dbReference>
<feature type="signal peptide" evidence="6">
    <location>
        <begin position="1"/>
        <end position="30"/>
    </location>
</feature>
<dbReference type="RefSeq" id="WP_380832243.1">
    <property type="nucleotide sequence ID" value="NZ_JBHTCG010000055.1"/>
</dbReference>
<dbReference type="EMBL" id="JBHTCG010000055">
    <property type="protein sequence ID" value="MFC7388204.1"/>
    <property type="molecule type" value="Genomic_DNA"/>
</dbReference>
<comment type="caution">
    <text evidence="7">The sequence shown here is derived from an EMBL/GenBank/DDBJ whole genome shotgun (WGS) entry which is preliminary data.</text>
</comment>
<dbReference type="Gene3D" id="2.30.120.10">
    <property type="match status" value="1"/>
</dbReference>
<dbReference type="Gene3D" id="1.10.439.10">
    <property type="entry name" value="Penicillin Amidohydrolase, domain 1"/>
    <property type="match status" value="1"/>
</dbReference>
<dbReference type="InterPro" id="IPR043146">
    <property type="entry name" value="Penicillin_amidase_N_B-knob"/>
</dbReference>
<name>A0ABW2PFM9_9ACTN</name>
<keyword evidence="4" id="KW-0865">Zymogen</keyword>
<evidence type="ECO:0000313" key="7">
    <source>
        <dbReference type="EMBL" id="MFC7388204.1"/>
    </source>
</evidence>
<dbReference type="Proteomes" id="UP001596496">
    <property type="component" value="Unassembled WGS sequence"/>
</dbReference>
<feature type="chain" id="PRO_5045928942" evidence="6">
    <location>
        <begin position="31"/>
        <end position="795"/>
    </location>
</feature>
<evidence type="ECO:0000256" key="3">
    <source>
        <dbReference type="ARBA" id="ARBA00022801"/>
    </source>
</evidence>
<dbReference type="Gene3D" id="3.60.20.10">
    <property type="entry name" value="Glutamine Phosphoribosylpyrophosphate, subunit 1, domain 1"/>
    <property type="match status" value="1"/>
</dbReference>
<keyword evidence="2 6" id="KW-0732">Signal</keyword>
<dbReference type="InterPro" id="IPR043147">
    <property type="entry name" value="Penicillin_amidase_A-knob"/>
</dbReference>
<accession>A0ABW2PFM9</accession>
<dbReference type="InterPro" id="IPR002692">
    <property type="entry name" value="S45"/>
</dbReference>
<dbReference type="PANTHER" id="PTHR34218">
    <property type="entry name" value="PEPTIDASE S45 PENICILLIN AMIDASE"/>
    <property type="match status" value="1"/>
</dbReference>
<comment type="similarity">
    <text evidence="1">Belongs to the peptidase S45 family.</text>
</comment>
<evidence type="ECO:0000256" key="2">
    <source>
        <dbReference type="ARBA" id="ARBA00022729"/>
    </source>
</evidence>
<evidence type="ECO:0000256" key="1">
    <source>
        <dbReference type="ARBA" id="ARBA00006586"/>
    </source>
</evidence>
<reference evidence="8" key="1">
    <citation type="journal article" date="2019" name="Int. J. Syst. Evol. Microbiol.">
        <title>The Global Catalogue of Microorganisms (GCM) 10K type strain sequencing project: providing services to taxonomists for standard genome sequencing and annotation.</title>
        <authorList>
            <consortium name="The Broad Institute Genomics Platform"/>
            <consortium name="The Broad Institute Genome Sequencing Center for Infectious Disease"/>
            <person name="Wu L."/>
            <person name="Ma J."/>
        </authorList>
    </citation>
    <scope>NUCLEOTIDE SEQUENCE [LARGE SCALE GENOMIC DNA]</scope>
    <source>
        <strain evidence="8">CECT 7649</strain>
    </source>
</reference>
<dbReference type="Pfam" id="PF01804">
    <property type="entry name" value="Penicil_amidase"/>
    <property type="match status" value="1"/>
</dbReference>
<proteinExistence type="inferred from homology"/>
<gene>
    <name evidence="7" type="ORF">ACFQSB_38765</name>
</gene>
<dbReference type="InterPro" id="IPR029055">
    <property type="entry name" value="Ntn_hydrolases_N"/>
</dbReference>
<keyword evidence="8" id="KW-1185">Reference proteome</keyword>
<sequence>MPRSHVRRPLAAPLVAALVGALLVVAPARAAEGRHTSQGRYAADIRRTEYGIPHISAKDHGGLGYGYGYAFAQDNLCVMASWVLTLRGERSRHFGAEAMSDDAVDPVPNLAGDVYYKSVQASGVLRRVLARPAPYGPSAELRALVDGYVAGFNRYLNDTGVARLPDPACRGKEWVGPITATDVWMNLLDLGRLAGGSSFKEAIAASGQAREGAGERTGGPDGQAPPKTVTAPGSNAYAIGREATRDGHGMLLADPHFPWNGSRRFYQVHLTIPGVLDVSGGSLYGTPMVQIGHNASVAWTHTVSHAQRFTLYRLKLVPGTRTTYLVDGRPEPMGRQEVSVTVKNAHGVTSAVTTTLSTSRYGPVLATGWTEETALALADVNAANLRFADEWLAMGAARDLPALRRAQDTYQGMPFVYTLAADAGGQAYFADASVVPHVTDEQAERCRAQDDPEMLILDGSTSACLWGEDAEAIEPGIFGPAAQPRLMRADYVTNANAGPWLTNPEAPLTGYPRIFGSVGTERDLRTRVGLDMIAKRLSGDDGLGAPGFTLETLQRTATGKRNLSAELLRPDVRALCRARPVMTAGDGERVDVRRACATLAAWDGRARLGSRGAILWREFFLGLNRPQRRPDGTPVPPKSWWKVPFDPGRPLTTPRGLDIANPVVRVALADAVRFFTAHDLPLTLPPGQAQRYGDVPVPGCTEGEGCFDRIRTGGPLSERGRYPDVNTGSSFLMAVELTPAGPRTRTVLTYSLSANSASPHHADQTELFSRGGWVTERFTEAEIRACPRLSTTPLR</sequence>
<evidence type="ECO:0000256" key="5">
    <source>
        <dbReference type="SAM" id="MobiDB-lite"/>
    </source>
</evidence>
<protein>
    <submittedName>
        <fullName evidence="7">Penicillin acylase family protein</fullName>
    </submittedName>
</protein>